<sequence>MAGDSYQGLELSYVYASLSPWLLFIPSLGSSIGDYIIEYSSWHYVFVFFSLTGTIL</sequence>
<evidence type="ECO:0000313" key="1">
    <source>
        <dbReference type="EMBL" id="KJW00149.1"/>
    </source>
</evidence>
<dbReference type="Proteomes" id="UP000035491">
    <property type="component" value="Unassembled WGS sequence"/>
</dbReference>
<name>A0ABR5DN51_RICPA</name>
<organism evidence="1 2">
    <name type="scientific">Rickettsia parkeri str. Tate's Hell</name>
    <dbReference type="NCBI Taxonomy" id="1359189"/>
    <lineage>
        <taxon>Bacteria</taxon>
        <taxon>Pseudomonadati</taxon>
        <taxon>Pseudomonadota</taxon>
        <taxon>Alphaproteobacteria</taxon>
        <taxon>Rickettsiales</taxon>
        <taxon>Rickettsiaceae</taxon>
        <taxon>Rickettsieae</taxon>
        <taxon>Rickettsia</taxon>
        <taxon>spotted fever group</taxon>
    </lineage>
</organism>
<proteinExistence type="predicted"/>
<dbReference type="EMBL" id="LAOO01000001">
    <property type="protein sequence ID" value="KJW00149.1"/>
    <property type="molecule type" value="Genomic_DNA"/>
</dbReference>
<comment type="caution">
    <text evidence="1">The sequence shown here is derived from an EMBL/GenBank/DDBJ whole genome shotgun (WGS) entry which is preliminary data.</text>
</comment>
<gene>
    <name evidence="1" type="ORF">RPATATE_0631</name>
</gene>
<evidence type="ECO:0008006" key="3">
    <source>
        <dbReference type="Google" id="ProtNLM"/>
    </source>
</evidence>
<protein>
    <recommendedName>
        <fullName evidence="3">Major facilitator superfamily (MFS) profile domain-containing protein</fullName>
    </recommendedName>
</protein>
<reference evidence="1 2" key="1">
    <citation type="submission" date="2015-02" db="EMBL/GenBank/DDBJ databases">
        <title>Genome Sequencing of Rickettsiales.</title>
        <authorList>
            <person name="Daugherty S.C."/>
            <person name="Su Q."/>
            <person name="Abolude K."/>
            <person name="Beier-Sexton M."/>
            <person name="Carlyon J.A."/>
            <person name="Carter R."/>
            <person name="Day N.P."/>
            <person name="Dumler S.J."/>
            <person name="Dyachenko V."/>
            <person name="Godinez A."/>
            <person name="Kurtti T.J."/>
            <person name="Lichay M."/>
            <person name="Mullins K.E."/>
            <person name="Ott S."/>
            <person name="Pappas-Brown V."/>
            <person name="Paris D.H."/>
            <person name="Patel P."/>
            <person name="Richards A.L."/>
            <person name="Sadzewicz L."/>
            <person name="Sears K."/>
            <person name="Seidman D."/>
            <person name="Sengamalay N."/>
            <person name="Stenos J."/>
            <person name="Tallon L.J."/>
            <person name="Vincent G."/>
            <person name="Fraser C.M."/>
            <person name="Munderloh U."/>
            <person name="Dunning-Hotopp J.C."/>
        </authorList>
    </citation>
    <scope>NUCLEOTIDE SEQUENCE [LARGE SCALE GENOMIC DNA]</scope>
    <source>
        <strain evidence="1 2">Tate's Hell</strain>
    </source>
</reference>
<evidence type="ECO:0000313" key="2">
    <source>
        <dbReference type="Proteomes" id="UP000035491"/>
    </source>
</evidence>
<dbReference type="Gene3D" id="1.20.1720.10">
    <property type="entry name" value="Multidrug resistance protein D"/>
    <property type="match status" value="1"/>
</dbReference>
<keyword evidence="2" id="KW-1185">Reference proteome</keyword>
<accession>A0ABR5DN51</accession>